<dbReference type="PROSITE" id="PS50011">
    <property type="entry name" value="PROTEIN_KINASE_DOM"/>
    <property type="match status" value="1"/>
</dbReference>
<keyword evidence="4" id="KW-0808">Transferase</keyword>
<dbReference type="PROSITE" id="PS00108">
    <property type="entry name" value="PROTEIN_KINASE_ST"/>
    <property type="match status" value="1"/>
</dbReference>
<feature type="compositionally biased region" description="Polar residues" evidence="11">
    <location>
        <begin position="2042"/>
        <end position="2053"/>
    </location>
</feature>
<feature type="region of interest" description="Disordered" evidence="11">
    <location>
        <begin position="1047"/>
        <end position="1092"/>
    </location>
</feature>
<comment type="catalytic activity">
    <reaction evidence="8">
        <text>L-threonyl-[protein] + ATP = O-phospho-L-threonyl-[protein] + ADP + H(+)</text>
        <dbReference type="Rhea" id="RHEA:46608"/>
        <dbReference type="Rhea" id="RHEA-COMP:11060"/>
        <dbReference type="Rhea" id="RHEA-COMP:11605"/>
        <dbReference type="ChEBI" id="CHEBI:15378"/>
        <dbReference type="ChEBI" id="CHEBI:30013"/>
        <dbReference type="ChEBI" id="CHEBI:30616"/>
        <dbReference type="ChEBI" id="CHEBI:61977"/>
        <dbReference type="ChEBI" id="CHEBI:456216"/>
        <dbReference type="EC" id="2.7.11.1"/>
    </reaction>
</comment>
<feature type="region of interest" description="Disordered" evidence="11">
    <location>
        <begin position="852"/>
        <end position="881"/>
    </location>
</feature>
<evidence type="ECO:0000256" key="7">
    <source>
        <dbReference type="ARBA" id="ARBA00022840"/>
    </source>
</evidence>
<dbReference type="Proteomes" id="UP000664132">
    <property type="component" value="Unassembled WGS sequence"/>
</dbReference>
<feature type="compositionally biased region" description="Basic and acidic residues" evidence="11">
    <location>
        <begin position="852"/>
        <end position="865"/>
    </location>
</feature>
<dbReference type="InterPro" id="IPR017441">
    <property type="entry name" value="Protein_kinase_ATP_BS"/>
</dbReference>
<evidence type="ECO:0000256" key="5">
    <source>
        <dbReference type="ARBA" id="ARBA00022741"/>
    </source>
</evidence>
<dbReference type="SUPFAM" id="SSF56112">
    <property type="entry name" value="Protein kinase-like (PK-like)"/>
    <property type="match status" value="1"/>
</dbReference>
<reference evidence="13" key="1">
    <citation type="submission" date="2021-02" db="EMBL/GenBank/DDBJ databases">
        <title>Genome sequence Cadophora malorum strain M34.</title>
        <authorList>
            <person name="Stefanovic E."/>
            <person name="Vu D."/>
            <person name="Scully C."/>
            <person name="Dijksterhuis J."/>
            <person name="Roader J."/>
            <person name="Houbraken J."/>
        </authorList>
    </citation>
    <scope>NUCLEOTIDE SEQUENCE</scope>
    <source>
        <strain evidence="13">M34</strain>
    </source>
</reference>
<evidence type="ECO:0000256" key="2">
    <source>
        <dbReference type="ARBA" id="ARBA00012513"/>
    </source>
</evidence>
<dbReference type="InterPro" id="IPR011009">
    <property type="entry name" value="Kinase-like_dom_sf"/>
</dbReference>
<evidence type="ECO:0000259" key="12">
    <source>
        <dbReference type="PROSITE" id="PS50011"/>
    </source>
</evidence>
<dbReference type="Pfam" id="PF00069">
    <property type="entry name" value="Pkinase"/>
    <property type="match status" value="1"/>
</dbReference>
<feature type="compositionally biased region" description="Pro residues" evidence="11">
    <location>
        <begin position="1055"/>
        <end position="1064"/>
    </location>
</feature>
<dbReference type="SMART" id="SM00220">
    <property type="entry name" value="S_TKc"/>
    <property type="match status" value="1"/>
</dbReference>
<evidence type="ECO:0000256" key="11">
    <source>
        <dbReference type="SAM" id="MobiDB-lite"/>
    </source>
</evidence>
<evidence type="ECO:0000256" key="6">
    <source>
        <dbReference type="ARBA" id="ARBA00022777"/>
    </source>
</evidence>
<keyword evidence="5 10" id="KW-0547">Nucleotide-binding</keyword>
<dbReference type="EMBL" id="JAFJYH010000001">
    <property type="protein sequence ID" value="KAG4426641.1"/>
    <property type="molecule type" value="Genomic_DNA"/>
</dbReference>
<keyword evidence="3" id="KW-0723">Serine/threonine-protein kinase</keyword>
<name>A0A8H7WKJ6_9HELO</name>
<comment type="similarity">
    <text evidence="1">Belongs to the protein kinase superfamily. STE Ser/Thr protein kinase family. STE20 subfamily.</text>
</comment>
<keyword evidence="7 10" id="KW-0067">ATP-binding</keyword>
<dbReference type="PROSITE" id="PS00107">
    <property type="entry name" value="PROTEIN_KINASE_ATP"/>
    <property type="match status" value="1"/>
</dbReference>
<dbReference type="GO" id="GO:0005737">
    <property type="term" value="C:cytoplasm"/>
    <property type="evidence" value="ECO:0007669"/>
    <property type="project" value="TreeGrafter"/>
</dbReference>
<accession>A0A8H7WKJ6</accession>
<feature type="compositionally biased region" description="Pro residues" evidence="11">
    <location>
        <begin position="2032"/>
        <end position="2041"/>
    </location>
</feature>
<keyword evidence="6" id="KW-0418">Kinase</keyword>
<evidence type="ECO:0000313" key="14">
    <source>
        <dbReference type="Proteomes" id="UP000664132"/>
    </source>
</evidence>
<dbReference type="InterPro" id="IPR050629">
    <property type="entry name" value="STE20/SPS1-PAK"/>
</dbReference>
<feature type="region of interest" description="Disordered" evidence="11">
    <location>
        <begin position="1658"/>
        <end position="1679"/>
    </location>
</feature>
<feature type="domain" description="Protein kinase" evidence="12">
    <location>
        <begin position="1301"/>
        <end position="1567"/>
    </location>
</feature>
<evidence type="ECO:0000256" key="3">
    <source>
        <dbReference type="ARBA" id="ARBA00022527"/>
    </source>
</evidence>
<evidence type="ECO:0000256" key="9">
    <source>
        <dbReference type="ARBA" id="ARBA00048679"/>
    </source>
</evidence>
<keyword evidence="14" id="KW-1185">Reference proteome</keyword>
<dbReference type="Gene3D" id="1.10.510.10">
    <property type="entry name" value="Transferase(Phosphotransferase) domain 1"/>
    <property type="match status" value="1"/>
</dbReference>
<dbReference type="PANTHER" id="PTHR48012">
    <property type="entry name" value="STERILE20-LIKE KINASE, ISOFORM B-RELATED"/>
    <property type="match status" value="1"/>
</dbReference>
<organism evidence="13 14">
    <name type="scientific">Cadophora malorum</name>
    <dbReference type="NCBI Taxonomy" id="108018"/>
    <lineage>
        <taxon>Eukaryota</taxon>
        <taxon>Fungi</taxon>
        <taxon>Dikarya</taxon>
        <taxon>Ascomycota</taxon>
        <taxon>Pezizomycotina</taxon>
        <taxon>Leotiomycetes</taxon>
        <taxon>Helotiales</taxon>
        <taxon>Ploettnerulaceae</taxon>
        <taxon>Cadophora</taxon>
    </lineage>
</organism>
<feature type="region of interest" description="Disordered" evidence="11">
    <location>
        <begin position="978"/>
        <end position="1020"/>
    </location>
</feature>
<feature type="compositionally biased region" description="Polar residues" evidence="11">
    <location>
        <begin position="1884"/>
        <end position="1902"/>
    </location>
</feature>
<feature type="region of interest" description="Disordered" evidence="11">
    <location>
        <begin position="1736"/>
        <end position="1794"/>
    </location>
</feature>
<dbReference type="InterPro" id="IPR008271">
    <property type="entry name" value="Ser/Thr_kinase_AS"/>
</dbReference>
<evidence type="ECO:0000256" key="8">
    <source>
        <dbReference type="ARBA" id="ARBA00047899"/>
    </source>
</evidence>
<dbReference type="FunFam" id="1.10.510.10:FF:000670">
    <property type="entry name" value="Serine/threonin protein kinase, putative"/>
    <property type="match status" value="1"/>
</dbReference>
<dbReference type="InterPro" id="IPR000719">
    <property type="entry name" value="Prot_kinase_dom"/>
</dbReference>
<dbReference type="OrthoDB" id="248923at2759"/>
<dbReference type="EC" id="2.7.11.1" evidence="2"/>
<feature type="compositionally biased region" description="Basic and acidic residues" evidence="11">
    <location>
        <begin position="1753"/>
        <end position="1763"/>
    </location>
</feature>
<feature type="compositionally biased region" description="Polar residues" evidence="11">
    <location>
        <begin position="867"/>
        <end position="879"/>
    </location>
</feature>
<gene>
    <name evidence="13" type="ORF">IFR04_000072</name>
</gene>
<dbReference type="PANTHER" id="PTHR48012:SF10">
    <property type="entry name" value="FI20177P1"/>
    <property type="match status" value="1"/>
</dbReference>
<evidence type="ECO:0000313" key="13">
    <source>
        <dbReference type="EMBL" id="KAG4426641.1"/>
    </source>
</evidence>
<evidence type="ECO:0000256" key="4">
    <source>
        <dbReference type="ARBA" id="ARBA00022679"/>
    </source>
</evidence>
<comment type="caution">
    <text evidence="13">The sequence shown here is derived from an EMBL/GenBank/DDBJ whole genome shotgun (WGS) entry which is preliminary data.</text>
</comment>
<evidence type="ECO:0000256" key="10">
    <source>
        <dbReference type="PROSITE-ProRule" id="PRU10141"/>
    </source>
</evidence>
<feature type="binding site" evidence="10">
    <location>
        <position position="1330"/>
    </location>
    <ligand>
        <name>ATP</name>
        <dbReference type="ChEBI" id="CHEBI:30616"/>
    </ligand>
</feature>
<sequence>MGFVRPLPSVGWGYGILYRCLPDNVWGEKNGYIRHRTIEAWREGRKFCARLRKAKELNRIRREFELAKTADRTVTAQPLCESRIPLQVDRMSWQSAKGSVEQKTTMKSRAVIRKKRALGRIDNFMQISRLRYSREMLRPCTSIDELPPLLQRLDNVRFDNRGRMVINFQSRTPPHHVLSRRPLRMFSSTGEMFDTFLPPLSRDWIQADLQIDDDDEVEEVEHPWLPDTILERQTKVRARGKDRKKSCKLYRALHCRRFGTKLASIARSALHLPDIALRDARDAIRNCKSKFFRKVQPLIIHGNDPRRVTQYFQYESDLPRDAFLHDRTFPEEILDRRYAFARLLGVIGNDPAPMPVLECQAQVGSWYKEFERQNREAQVYRTNVVDLNLQPGIDHDGSQAQRVCNAIFSLAAQAEELGDTSSYIDSGEGPSTGPVGALRRTERVDLDAWRDANEYSGDEETPQPEALTSEARYLSTSDTIQQVHNTESDLTSSGIQDQAADSELPAQHISIDSRLHELHELEERRKTELREEIAGIGSGVIVQDEFQPTHSPSMSESSSQGPSQETLREFVFPEATEGPEIVQSAGDDETFDRNTVSRESLCHKDNAPDDLLHSRSEACNNRIVEPIAVLRRPGFLGKSEEEMLVRKDLQRLNKRVVQGRGAFAREDGIHVPRQVFRGLDLSKNPDFSIGPQHQRFRTNTSGGMQARAATLSEQRQIPVKQDNVQMPFHGNLQANTCYPALNGEQPNADPNSKTKGLKQLRLLSQRLCSPNRNHRSFSAPVVDGHDGASDHLQFGQGLGLVLDHGLGIKSSIHLLRGKKYHPHVPRPQTRTPVPVRPTKEVLLERARTEGIELGLYKHEDNKDENQAESQDQEQGQSSVDVGVGVGVGVGVQLRCRGTRFGTGATLQPLRLIARTEPRSRQEPMDTRTAVLDAGARATMSTETPHAHAHAARDKVGDLNLSLNLNLNLNRQRSTGAEINHFSLSRGRNNDNDNDNNKDNKNEDEQESHRDRGGHSQIRLRYQDISTISTRTRTRTRTRGSRFVGRPLISVSRPPLSGPRTPPATPARIPSTFRWVPSRPLPPTPVDIPTTPRRVRPSSLFSTLAASPPPTSPPPSLRPFIQEHREPIASYASDSSDRTITPSLQIGLYSLLQEEEDLISFSPLNLTVRTVSLSTPLDLYPIVPADRDQAPAFDSASFKTPSSPCAPLESLPFPEEHQDLVSSVEFESPDTTATVPASEPVELNPPRPRAAIIGKSPIMENRLTVRSPEISAVRLKAIEDARQMQAKVVEECNRLKKEPPPYVLEELIGKGSFGRVYKAKNMASAAVVAVKIIDIDESDTINPRNADSYSEFLKEVAALKLLSETNAKNINLVIDALPVLQAMWMITEYCGGGSVATLMKPTSPGGLHEKWIIPILREVAVAISWVHQAGIIHRDIKCANVLITEQGDVQLCDFGVAGVIESKLDKRSTIIGTPHWMAPELFGSSPSYGSEIDIWAFGSMVFEVATGLPPNVANGVSYERLGSHLQTYTPRLEGGEFSDKLRSLVAYCLEEDPKARPTIDQVQKHPYIANTGSSHPTSTLKALVGSFKVWESRGGSRKSLFMAHGAQGSTPAFASQDDEWNFNGTEYFADNVWGQYGVKDVIEAYGPKVVGYVDETTRPAPKVSRRRPPPQALSRLPVAPLEKIFDPNTLSNYDDNSRAHYGRNMMMEPRESSSSDRSDLPLRDDSAQISIRDTMIDLGGHDPETGLSSFPDMDTIKAGRRGRDESEDEYNQTLHDFSRPALSDPAETNNNRRTQDWKFPSMAAPASAEPELSRFPTTYEVPRPLKTPGSGGRPALIHHPTEPLGAFGGGLGPVQPTLERLSMRESLIDLDMSMPESVPEFRRPSTANSDVGSATSEQMTSGNPFELEKHASLYQPVSVDEGREPSIYVSDETVLPPRLRNGNVLQELAEMSDFSASDAEGPNGRSRDRNLTYEDSDDSYYVVNPGPRESRENRNRIPQYDAADDRDYLSMPPPPVPSAQEIPLPRSDSFPTPRFPDLPPHPSRSSLTGTASQSEMTMEITRIVAAMNSQLETFKDVYDTNDVIQRHSSNRRLDRREASTQ</sequence>
<dbReference type="GO" id="GO:0005524">
    <property type="term" value="F:ATP binding"/>
    <property type="evidence" value="ECO:0007669"/>
    <property type="project" value="UniProtKB-UniRule"/>
</dbReference>
<feature type="region of interest" description="Disordered" evidence="11">
    <location>
        <begin position="1951"/>
        <end position="2053"/>
    </location>
</feature>
<comment type="catalytic activity">
    <reaction evidence="9">
        <text>L-seryl-[protein] + ATP = O-phospho-L-seryl-[protein] + ADP + H(+)</text>
        <dbReference type="Rhea" id="RHEA:17989"/>
        <dbReference type="Rhea" id="RHEA-COMP:9863"/>
        <dbReference type="Rhea" id="RHEA-COMP:11604"/>
        <dbReference type="ChEBI" id="CHEBI:15378"/>
        <dbReference type="ChEBI" id="CHEBI:29999"/>
        <dbReference type="ChEBI" id="CHEBI:30616"/>
        <dbReference type="ChEBI" id="CHEBI:83421"/>
        <dbReference type="ChEBI" id="CHEBI:456216"/>
        <dbReference type="EC" id="2.7.11.1"/>
    </reaction>
</comment>
<feature type="compositionally biased region" description="Basic and acidic residues" evidence="11">
    <location>
        <begin position="987"/>
        <end position="1013"/>
    </location>
</feature>
<evidence type="ECO:0000256" key="1">
    <source>
        <dbReference type="ARBA" id="ARBA00008874"/>
    </source>
</evidence>
<feature type="region of interest" description="Disordered" evidence="11">
    <location>
        <begin position="1875"/>
        <end position="1904"/>
    </location>
</feature>
<proteinExistence type="inferred from homology"/>
<protein>
    <recommendedName>
        <fullName evidence="2">non-specific serine/threonine protein kinase</fullName>
        <ecNumber evidence="2">2.7.11.1</ecNumber>
    </recommendedName>
</protein>
<dbReference type="GO" id="GO:0004674">
    <property type="term" value="F:protein serine/threonine kinase activity"/>
    <property type="evidence" value="ECO:0007669"/>
    <property type="project" value="UniProtKB-KW"/>
</dbReference>